<protein>
    <recommendedName>
        <fullName evidence="7">Leucine-rich repeat and IQ domain-containing protein 1</fullName>
    </recommendedName>
</protein>
<name>A0A8C5QKJ7_9ANUR</name>
<dbReference type="InterPro" id="IPR032675">
    <property type="entry name" value="LRR_dom_sf"/>
</dbReference>
<dbReference type="GeneTree" id="ENSGT00940000163898"/>
<dbReference type="SUPFAM" id="SSF52540">
    <property type="entry name" value="P-loop containing nucleoside triphosphate hydrolases"/>
    <property type="match status" value="1"/>
</dbReference>
<dbReference type="InterPro" id="IPR003591">
    <property type="entry name" value="Leu-rich_rpt_typical-subtyp"/>
</dbReference>
<evidence type="ECO:0000256" key="4">
    <source>
        <dbReference type="SAM" id="MobiDB-lite"/>
    </source>
</evidence>
<dbReference type="SMART" id="SM00369">
    <property type="entry name" value="LRR_TYP"/>
    <property type="match status" value="3"/>
</dbReference>
<feature type="compositionally biased region" description="Basic and acidic residues" evidence="4">
    <location>
        <begin position="165"/>
        <end position="179"/>
    </location>
</feature>
<dbReference type="InterPro" id="IPR027417">
    <property type="entry name" value="P-loop_NTPase"/>
</dbReference>
<dbReference type="FunFam" id="3.80.10.10:FF:001142">
    <property type="entry name" value="Leucine-rich repeats and IQ motif containing 1"/>
    <property type="match status" value="1"/>
</dbReference>
<dbReference type="CDD" id="cd23767">
    <property type="entry name" value="IQCD"/>
    <property type="match status" value="3"/>
</dbReference>
<keyword evidence="6" id="KW-1185">Reference proteome</keyword>
<reference evidence="5" key="2">
    <citation type="submission" date="2025-09" db="UniProtKB">
        <authorList>
            <consortium name="Ensembl"/>
        </authorList>
    </citation>
    <scope>IDENTIFICATION</scope>
</reference>
<evidence type="ECO:0000313" key="6">
    <source>
        <dbReference type="Proteomes" id="UP000694569"/>
    </source>
</evidence>
<feature type="region of interest" description="Disordered" evidence="4">
    <location>
        <begin position="165"/>
        <end position="192"/>
    </location>
</feature>
<dbReference type="SMART" id="SM00365">
    <property type="entry name" value="LRR_SD22"/>
    <property type="match status" value="7"/>
</dbReference>
<dbReference type="SUPFAM" id="SSF52058">
    <property type="entry name" value="L domain-like"/>
    <property type="match status" value="1"/>
</dbReference>
<feature type="compositionally biased region" description="Acidic residues" evidence="4">
    <location>
        <begin position="17"/>
        <end position="40"/>
    </location>
</feature>
<keyword evidence="3" id="KW-0175">Coiled coil</keyword>
<accession>A0A8C5QKJ7</accession>
<dbReference type="Pfam" id="PF00612">
    <property type="entry name" value="IQ"/>
    <property type="match status" value="4"/>
</dbReference>
<evidence type="ECO:0008006" key="7">
    <source>
        <dbReference type="Google" id="ProtNLM"/>
    </source>
</evidence>
<dbReference type="OrthoDB" id="266138at2759"/>
<feature type="region of interest" description="Disordered" evidence="4">
    <location>
        <begin position="1279"/>
        <end position="1301"/>
    </location>
</feature>
<reference evidence="5" key="1">
    <citation type="submission" date="2025-08" db="UniProtKB">
        <authorList>
            <consortium name="Ensembl"/>
        </authorList>
    </citation>
    <scope>IDENTIFICATION</scope>
</reference>
<keyword evidence="2" id="KW-0677">Repeat</keyword>
<feature type="region of interest" description="Disordered" evidence="4">
    <location>
        <begin position="1489"/>
        <end position="1545"/>
    </location>
</feature>
<feature type="region of interest" description="Disordered" evidence="4">
    <location>
        <begin position="298"/>
        <end position="355"/>
    </location>
</feature>
<dbReference type="GO" id="GO:0009966">
    <property type="term" value="P:regulation of signal transduction"/>
    <property type="evidence" value="ECO:0007669"/>
    <property type="project" value="UniProtKB-ARBA"/>
</dbReference>
<feature type="compositionally biased region" description="Low complexity" evidence="4">
    <location>
        <begin position="1285"/>
        <end position="1300"/>
    </location>
</feature>
<dbReference type="Ensembl" id="ENSLLET00000040330.1">
    <property type="protein sequence ID" value="ENSLLEP00000038793.1"/>
    <property type="gene ID" value="ENSLLEG00000024610.1"/>
</dbReference>
<feature type="coiled-coil region" evidence="3">
    <location>
        <begin position="223"/>
        <end position="275"/>
    </location>
</feature>
<dbReference type="PROSITE" id="PS51450">
    <property type="entry name" value="LRR"/>
    <property type="match status" value="4"/>
</dbReference>
<dbReference type="SMART" id="SM00015">
    <property type="entry name" value="IQ"/>
    <property type="match status" value="4"/>
</dbReference>
<dbReference type="PANTHER" id="PTHR46652">
    <property type="entry name" value="LEUCINE-RICH REPEAT AND IQ DOMAIN-CONTAINING PROTEIN 1-RELATED"/>
    <property type="match status" value="1"/>
</dbReference>
<organism evidence="5 6">
    <name type="scientific">Leptobrachium leishanense</name>
    <name type="common">Leishan spiny toad</name>
    <dbReference type="NCBI Taxonomy" id="445787"/>
    <lineage>
        <taxon>Eukaryota</taxon>
        <taxon>Metazoa</taxon>
        <taxon>Chordata</taxon>
        <taxon>Craniata</taxon>
        <taxon>Vertebrata</taxon>
        <taxon>Euteleostomi</taxon>
        <taxon>Amphibia</taxon>
        <taxon>Batrachia</taxon>
        <taxon>Anura</taxon>
        <taxon>Pelobatoidea</taxon>
        <taxon>Megophryidae</taxon>
        <taxon>Leptobrachium</taxon>
    </lineage>
</organism>
<evidence type="ECO:0000256" key="2">
    <source>
        <dbReference type="ARBA" id="ARBA00022737"/>
    </source>
</evidence>
<dbReference type="PROSITE" id="PS50096">
    <property type="entry name" value="IQ"/>
    <property type="match status" value="3"/>
</dbReference>
<evidence type="ECO:0000256" key="1">
    <source>
        <dbReference type="ARBA" id="ARBA00022614"/>
    </source>
</evidence>
<evidence type="ECO:0000313" key="5">
    <source>
        <dbReference type="Ensembl" id="ENSLLEP00000038793.1"/>
    </source>
</evidence>
<dbReference type="InterPro" id="IPR050836">
    <property type="entry name" value="SDS22/Internalin_LRR"/>
</dbReference>
<feature type="compositionally biased region" description="Polar residues" evidence="4">
    <location>
        <begin position="1489"/>
        <end position="1502"/>
    </location>
</feature>
<dbReference type="Gene3D" id="3.80.10.10">
    <property type="entry name" value="Ribonuclease Inhibitor"/>
    <property type="match status" value="2"/>
</dbReference>
<dbReference type="InterPro" id="IPR001611">
    <property type="entry name" value="Leu-rich_rpt"/>
</dbReference>
<feature type="region of interest" description="Disordered" evidence="4">
    <location>
        <begin position="1"/>
        <end position="40"/>
    </location>
</feature>
<evidence type="ECO:0000256" key="3">
    <source>
        <dbReference type="SAM" id="Coils"/>
    </source>
</evidence>
<keyword evidence="1" id="KW-0433">Leucine-rich repeat</keyword>
<dbReference type="Gene3D" id="1.20.5.190">
    <property type="match status" value="1"/>
</dbReference>
<sequence>MEDIELELRGISLPEGTENENEEEDHEAIENDGETEVSDDVPESMLLYFKALRRRTENTELFLEDLGSSDHWLSHHSESVINPYLDYTMELTPENKEQNALGQVLTDEKKKESTMRSSMTLLSNRQDYNIIQETVTLGKLDAGDSIITFDYLEVEERCRQKLQEWEDEQDKHRGSERDPLNSQTDITEKQNEEVDWRGGWRIEFEKQASMLDSFHKEQEKMFEEELQKQKEALAEDLKIQQEMIVKRETEMKKEIEILEEQRAQAKKRLKELQHKSAVRIQAQFRAFHTYKKYSPVLRERKKDRQKKRELQLKLEQERKEMEERTKRKLEEKKSKDEEKKQKEEADKRALEEVETQERLWQEARQREYEKKKEKERLRLEKEKLLKEQKNKELEKRPKTSAEIVLEGNHAEIEKNDTKIKGANEVIENMSKSGGRYSHHVEEKHIEKLGVRTLRDVRVEGNVEVIKTISKEVEIKSVELDSVIPTSPNANINRTCDSTGLPEQGLPRDKLICSMNPSADTFIHKNMDVEQGKESLLSPRNTEVQQPAAAIALSVNIEAQKEQKEDSTVSVLSRSLVLPDHIEEKRLSWMRSCRPWSKILRDNKRKKIIKRKQRKSSAAKKLPPLNENLVFQNSACRHLQQVTTVTLQDLPGCSIATLSNCAKLRYLSMRRCGLIAIDSLRDCNNLQYIDVQENSINIVNCEDMENLNVLLLNKNQITSIHGLENCINLMNLELSSNLITRIGGLESLRSLQRLVLDHNQLISTRGLEAVPTLMYLDCSSNFLTEFEGIQNCCLLQILKLRGNNLCEVPKLENHVLLQELYLDDNSISALKGLSLYWLPLLQVLTLSHNSLAQLEPLDTFVSLEELDISNNCLSDMQSLRLWLDRCVSLQRLSLGKNPLMLEANWRSTLLNILPGIRLLNNEHLESNAARHRSQPGSFLAFCQTQIQIFRKLWKTLNQDEGSCTSFERLEKYCNTLKELMEVSSERRYAHEYGDIEDMKREDPEILENNVEQSAIDRSQHNGLVISGANDNKQEDPIRQIASRQRINSHADPKGSDQVEILGKESRKKKVTWDCNNTADEKNDINDCETMKMPIRPAPVGKSKHSAAVIIQSHWRGYAVRREINYYAKLHEAASIIQCAWRSFSSRKIILRKKKTRKPISLDVKYDAATLIQAVWKGFLLRKKLAAAFAAIERDMSDEEEVNLGDFIFDEDASEKGWALNSTNVPSATLHLSNGPEQLKFHQTNAVPEGKVWRPVEAWQDPRSPEADSVFTYDRIDNDSRLEKQSMSHSSKAKSSIDVSSMSEKEEKISQDWGFKDAATAHLMLKRAQKMKYKQIRSKKMLDPAVRLALFKNNENKHPSVKPPKKTQPTKVEYFQVPWSRLSMKKCLHHQLHTCWHCGKLEACSGAEESSHSDDASTDTIARSRDLTYQWLHTQCGEFQETNTKILRRKRFLPELNHDVLNGGRVQLVANVANNEPVDLELVSVKSGSVFGQNRSRHSASSAGRNPITPVKTHSGPQRKERISFRDNPTQLSGGWGSGKKREKMFK</sequence>
<dbReference type="PANTHER" id="PTHR46652:SF7">
    <property type="entry name" value="LEUCINE-RICH REPEAT AND IQ DOMAIN-CONTAINING PROTEIN 1"/>
    <property type="match status" value="1"/>
</dbReference>
<dbReference type="Proteomes" id="UP000694569">
    <property type="component" value="Unplaced"/>
</dbReference>
<dbReference type="InterPro" id="IPR000048">
    <property type="entry name" value="IQ_motif_EF-hand-BS"/>
</dbReference>
<proteinExistence type="predicted"/>
<dbReference type="Pfam" id="PF13855">
    <property type="entry name" value="LRR_8"/>
    <property type="match status" value="1"/>
</dbReference>